<keyword evidence="3" id="KW-0575">Peroxidase</keyword>
<keyword evidence="2" id="KW-0964">Secreted</keyword>
<dbReference type="Proteomes" id="UP000838878">
    <property type="component" value="Chromosome 4"/>
</dbReference>
<dbReference type="InterPro" id="IPR010255">
    <property type="entry name" value="Haem_peroxidase_sf"/>
</dbReference>
<dbReference type="Pfam" id="PF03098">
    <property type="entry name" value="An_peroxidase"/>
    <property type="match status" value="1"/>
</dbReference>
<evidence type="ECO:0000313" key="9">
    <source>
        <dbReference type="Proteomes" id="UP000838878"/>
    </source>
</evidence>
<gene>
    <name evidence="8" type="ORF">BINO364_LOCUS9507</name>
</gene>
<dbReference type="SUPFAM" id="SSF48113">
    <property type="entry name" value="Heme-dependent peroxidases"/>
    <property type="match status" value="1"/>
</dbReference>
<comment type="subcellular location">
    <subcellularLocation>
        <location evidence="1">Secreted</location>
    </subcellularLocation>
</comment>
<dbReference type="GO" id="GO:0022412">
    <property type="term" value="P:cellular process involved in reproduction in multicellular organism"/>
    <property type="evidence" value="ECO:0007669"/>
    <property type="project" value="UniProtKB-ARBA"/>
</dbReference>
<dbReference type="PROSITE" id="PS50292">
    <property type="entry name" value="PEROXIDASE_3"/>
    <property type="match status" value="1"/>
</dbReference>
<keyword evidence="6" id="KW-0560">Oxidoreductase</keyword>
<name>A0A8J9YEL8_9NEOP</name>
<keyword evidence="4" id="KW-0479">Metal-binding</keyword>
<dbReference type="PANTHER" id="PTHR11475">
    <property type="entry name" value="OXIDASE/PEROXIDASE"/>
    <property type="match status" value="1"/>
</dbReference>
<keyword evidence="4" id="KW-0349">Heme</keyword>
<evidence type="ECO:0000256" key="6">
    <source>
        <dbReference type="ARBA" id="ARBA00023002"/>
    </source>
</evidence>
<evidence type="ECO:0008006" key="10">
    <source>
        <dbReference type="Google" id="ProtNLM"/>
    </source>
</evidence>
<proteinExistence type="predicted"/>
<sequence length="799" mass="89769">MLFKRIIQGKSMLNTDRIAKDRLPERCSRRKSECEGCGEHSIILEEMAKMVLLGVVLWAGVSFGSHVAPYPLNLILTTDIIHPPPMYDFPFPSAEMLKKLPPVTTEHTNRSIAISKMTVGMLERLEGNLKASGIKPKLGSTAQGLAIQGYPSNDAMKYEKSSMIITKASQNLVWSRCTRYGLAKDECASFISTLNLRESEYGPECEQLERFTCRTNKMTSKYRTFDGSCNNPVRSSSGQALTGYKRLLHPRYADGIEEPRRAVSHKDLPSARKVSVVLGNNLDLPENKKTIVLPVWSQFIFHDLVHTPVRRTIHTNQPIRCCDNFGSNLAPRYVHPSCMAISIPDKDPVFSDKCMEYTRSVTTYRGDCTFGAAEQMNQATHFLDGSHIYGSNSRDAAALRQKTGGLLKSFTVDDEELLPLTANPTEKCLVDNDSAACFSTGDIRANMHPWLTSLHALLMREHNRVAKTLASLNPEWNSDKLYHEARRIVVAEIQHITFRQWLPALTGKVVDEMYESFDTGYNQDIDPTISNSFATAAFHFVNSLLDQDIEIVDSNNNVTSHRLGQNYFKPQLLSERKGLENILRGMINQKSQGLDFNYDDDLRHHWLGGLDVMAIDIQRGRDHGLPGYAHFRTICGLSFVTNFGQLNDVMHAQTVDKLAQLYGNPSDIDLVVGLMAEIPLEGSLIGPTATCLIREQLWRTRTGDRYFYTHADEAGSFSKKQLAEIRRSSLSRLLCDNTDISSVQKDVFQPPSDSNPIVLCDEIRKVNLEAWQDPSLQPDILTRTNKWIKNKVGSGNSTK</sequence>
<dbReference type="InterPro" id="IPR037120">
    <property type="entry name" value="Haem_peroxidase_sf_animal"/>
</dbReference>
<dbReference type="InterPro" id="IPR019791">
    <property type="entry name" value="Haem_peroxidase_animal"/>
</dbReference>
<dbReference type="FunFam" id="1.10.640.10:FF:000003">
    <property type="entry name" value="chorion peroxidase"/>
    <property type="match status" value="1"/>
</dbReference>
<accession>A0A8J9YEL8</accession>
<dbReference type="GO" id="GO:0004601">
    <property type="term" value="F:peroxidase activity"/>
    <property type="evidence" value="ECO:0007669"/>
    <property type="project" value="UniProtKB-KW"/>
</dbReference>
<evidence type="ECO:0000256" key="7">
    <source>
        <dbReference type="ARBA" id="ARBA00023004"/>
    </source>
</evidence>
<keyword evidence="5" id="KW-0732">Signal</keyword>
<evidence type="ECO:0000256" key="3">
    <source>
        <dbReference type="ARBA" id="ARBA00022559"/>
    </source>
</evidence>
<feature type="non-terminal residue" evidence="8">
    <location>
        <position position="799"/>
    </location>
</feature>
<evidence type="ECO:0000313" key="8">
    <source>
        <dbReference type="EMBL" id="CAH0723705.1"/>
    </source>
</evidence>
<evidence type="ECO:0000256" key="2">
    <source>
        <dbReference type="ARBA" id="ARBA00022525"/>
    </source>
</evidence>
<organism evidence="8 9">
    <name type="scientific">Brenthis ino</name>
    <name type="common">lesser marbled fritillary</name>
    <dbReference type="NCBI Taxonomy" id="405034"/>
    <lineage>
        <taxon>Eukaryota</taxon>
        <taxon>Metazoa</taxon>
        <taxon>Ecdysozoa</taxon>
        <taxon>Arthropoda</taxon>
        <taxon>Hexapoda</taxon>
        <taxon>Insecta</taxon>
        <taxon>Pterygota</taxon>
        <taxon>Neoptera</taxon>
        <taxon>Endopterygota</taxon>
        <taxon>Lepidoptera</taxon>
        <taxon>Glossata</taxon>
        <taxon>Ditrysia</taxon>
        <taxon>Papilionoidea</taxon>
        <taxon>Nymphalidae</taxon>
        <taxon>Heliconiinae</taxon>
        <taxon>Argynnini</taxon>
        <taxon>Brenthis</taxon>
    </lineage>
</organism>
<dbReference type="Gene3D" id="1.10.640.10">
    <property type="entry name" value="Haem peroxidase domain superfamily, animal type"/>
    <property type="match status" value="1"/>
</dbReference>
<dbReference type="CDD" id="cd09823">
    <property type="entry name" value="peroxinectin_like"/>
    <property type="match status" value="1"/>
</dbReference>
<evidence type="ECO:0000256" key="1">
    <source>
        <dbReference type="ARBA" id="ARBA00004613"/>
    </source>
</evidence>
<evidence type="ECO:0000256" key="5">
    <source>
        <dbReference type="ARBA" id="ARBA00022729"/>
    </source>
</evidence>
<dbReference type="PANTHER" id="PTHR11475:SF125">
    <property type="entry name" value="GH11385P"/>
    <property type="match status" value="1"/>
</dbReference>
<dbReference type="GO" id="GO:0020037">
    <property type="term" value="F:heme binding"/>
    <property type="evidence" value="ECO:0007669"/>
    <property type="project" value="InterPro"/>
</dbReference>
<dbReference type="AlphaFoldDB" id="A0A8J9YEL8"/>
<dbReference type="PRINTS" id="PR00457">
    <property type="entry name" value="ANPEROXIDASE"/>
</dbReference>
<dbReference type="GO" id="GO:0006979">
    <property type="term" value="P:response to oxidative stress"/>
    <property type="evidence" value="ECO:0007669"/>
    <property type="project" value="InterPro"/>
</dbReference>
<keyword evidence="9" id="KW-1185">Reference proteome</keyword>
<evidence type="ECO:0000256" key="4">
    <source>
        <dbReference type="ARBA" id="ARBA00022617"/>
    </source>
</evidence>
<dbReference type="GO" id="GO:0005576">
    <property type="term" value="C:extracellular region"/>
    <property type="evidence" value="ECO:0007669"/>
    <property type="project" value="UniProtKB-SubCell"/>
</dbReference>
<keyword evidence="7" id="KW-0408">Iron</keyword>
<dbReference type="EMBL" id="OV170224">
    <property type="protein sequence ID" value="CAH0723705.1"/>
    <property type="molecule type" value="Genomic_DNA"/>
</dbReference>
<reference evidence="8" key="1">
    <citation type="submission" date="2021-12" db="EMBL/GenBank/DDBJ databases">
        <authorList>
            <person name="Martin H S."/>
        </authorList>
    </citation>
    <scope>NUCLEOTIDE SEQUENCE</scope>
</reference>
<protein>
    <recommendedName>
        <fullName evidence="10">Peroxidase</fullName>
    </recommendedName>
</protein>
<dbReference type="OrthoDB" id="823504at2759"/>